<dbReference type="AlphaFoldDB" id="A0AAF0X893"/>
<dbReference type="PANTHER" id="PTHR46443">
    <property type="entry name" value="FCS-LIKE ZINC FINGER 8"/>
    <property type="match status" value="1"/>
</dbReference>
<dbReference type="EMBL" id="CP093347">
    <property type="protein sequence ID" value="WOH01696.1"/>
    <property type="molecule type" value="Genomic_DNA"/>
</dbReference>
<proteinExistence type="predicted"/>
<accession>A0AAF0X893</accession>
<protein>
    <recommendedName>
        <fullName evidence="3">FLZ-type domain-containing protein</fullName>
    </recommendedName>
</protein>
<gene>
    <name evidence="1" type="ORF">DCAR_0521081</name>
</gene>
<dbReference type="Proteomes" id="UP000077755">
    <property type="component" value="Chromosome 5"/>
</dbReference>
<reference evidence="1" key="2">
    <citation type="submission" date="2022-03" db="EMBL/GenBank/DDBJ databases">
        <title>Draft title - Genomic analysis of global carrot germplasm unveils the trajectory of domestication and the origin of high carotenoid orange carrot.</title>
        <authorList>
            <person name="Iorizzo M."/>
            <person name="Ellison S."/>
            <person name="Senalik D."/>
            <person name="Macko-Podgorni A."/>
            <person name="Grzebelus D."/>
            <person name="Bostan H."/>
            <person name="Rolling W."/>
            <person name="Curaba J."/>
            <person name="Simon P."/>
        </authorList>
    </citation>
    <scope>NUCLEOTIDE SEQUENCE</scope>
    <source>
        <tissue evidence="1">Leaf</tissue>
    </source>
</reference>
<keyword evidence="2" id="KW-1185">Reference proteome</keyword>
<name>A0AAF0X893_DAUCS</name>
<reference evidence="1" key="1">
    <citation type="journal article" date="2016" name="Nat. Genet.">
        <title>A high-quality carrot genome assembly provides new insights into carotenoid accumulation and asterid genome evolution.</title>
        <authorList>
            <person name="Iorizzo M."/>
            <person name="Ellison S."/>
            <person name="Senalik D."/>
            <person name="Zeng P."/>
            <person name="Satapoomin P."/>
            <person name="Huang J."/>
            <person name="Bowman M."/>
            <person name="Iovene M."/>
            <person name="Sanseverino W."/>
            <person name="Cavagnaro P."/>
            <person name="Yildiz M."/>
            <person name="Macko-Podgorni A."/>
            <person name="Moranska E."/>
            <person name="Grzebelus E."/>
            <person name="Grzebelus D."/>
            <person name="Ashrafi H."/>
            <person name="Zheng Z."/>
            <person name="Cheng S."/>
            <person name="Spooner D."/>
            <person name="Van Deynze A."/>
            <person name="Simon P."/>
        </authorList>
    </citation>
    <scope>NUCLEOTIDE SEQUENCE</scope>
    <source>
        <tissue evidence="1">Leaf</tissue>
    </source>
</reference>
<evidence type="ECO:0008006" key="3">
    <source>
        <dbReference type="Google" id="ProtNLM"/>
    </source>
</evidence>
<evidence type="ECO:0000313" key="2">
    <source>
        <dbReference type="Proteomes" id="UP000077755"/>
    </source>
</evidence>
<organism evidence="1 2">
    <name type="scientific">Daucus carota subsp. sativus</name>
    <name type="common">Carrot</name>
    <dbReference type="NCBI Taxonomy" id="79200"/>
    <lineage>
        <taxon>Eukaryota</taxon>
        <taxon>Viridiplantae</taxon>
        <taxon>Streptophyta</taxon>
        <taxon>Embryophyta</taxon>
        <taxon>Tracheophyta</taxon>
        <taxon>Spermatophyta</taxon>
        <taxon>Magnoliopsida</taxon>
        <taxon>eudicotyledons</taxon>
        <taxon>Gunneridae</taxon>
        <taxon>Pentapetalae</taxon>
        <taxon>asterids</taxon>
        <taxon>campanulids</taxon>
        <taxon>Apiales</taxon>
        <taxon>Apiaceae</taxon>
        <taxon>Apioideae</taxon>
        <taxon>Scandiceae</taxon>
        <taxon>Daucinae</taxon>
        <taxon>Daucus</taxon>
        <taxon>Daucus sect. Daucus</taxon>
    </lineage>
</organism>
<evidence type="ECO:0000313" key="1">
    <source>
        <dbReference type="EMBL" id="WOH01696.1"/>
    </source>
</evidence>
<sequence>MADQHSLPSPTNQTTPIPLLFGSPRFFSGSFRKGTSSIFDSETMMSPTSILDSKKVSTLISPFGYDQNLSKPQNSSSQENKHSPEKGLGLALVDSLNDDKNPENFNFIKPKLKIQIPTLPLSVCSPTLSPKSPADFGIKTPNRNSPFLGSKSSFKGLNSIVQASDSLNSPTAALTLSEMELSEDYTCVISHGPNPRTVRIYDNCVVESCNGVAGMTDLKKESSLESPSQSFLNLCPSCKKDLGDGKDRLVHVHFLDEDALSSNKCLCHEMILSEVKNKEMNSGM</sequence>
<dbReference type="InterPro" id="IPR044593">
    <property type="entry name" value="FLZ8/MARD1"/>
</dbReference>
<dbReference type="PANTHER" id="PTHR46443:SF3">
    <property type="entry name" value="PROTEIN MARD1"/>
    <property type="match status" value="1"/>
</dbReference>